<evidence type="ECO:0000313" key="10">
    <source>
        <dbReference type="EMBL" id="NEY81007.1"/>
    </source>
</evidence>
<dbReference type="SUPFAM" id="SSF47928">
    <property type="entry name" value="N-terminal domain of the delta subunit of the F1F0-ATP synthase"/>
    <property type="match status" value="1"/>
</dbReference>
<gene>
    <name evidence="8" type="primary">atpH</name>
    <name evidence="10" type="ORF">G4D64_05615</name>
    <name evidence="9" type="ORF">H1Z61_05650</name>
</gene>
<sequence>MSNSTVAKRYAIALFELAKEHKIIEQVEEELRVVQRVFEKELNLMTILKSPKLPINKKKEILKIAFANVNPFVLNTLMILVERHREDQITSVVYHFIELAHDKKGIAEAIAYSARPLTDEELKALSAAFAKKVGKKALLINNVVDSQLLGGVKLQIGNRIFDGSVRGKIERLERQLLG</sequence>
<dbReference type="GO" id="GO:0005886">
    <property type="term" value="C:plasma membrane"/>
    <property type="evidence" value="ECO:0007669"/>
    <property type="project" value="UniProtKB-SubCell"/>
</dbReference>
<protein>
    <recommendedName>
        <fullName evidence="8">ATP synthase subunit delta</fullName>
    </recommendedName>
    <alternativeName>
        <fullName evidence="8">ATP synthase F(1) sector subunit delta</fullName>
    </alternativeName>
    <alternativeName>
        <fullName evidence="8">F-type ATPase subunit delta</fullName>
        <shortName evidence="8">F-ATPase subunit delta</shortName>
    </alternativeName>
</protein>
<keyword evidence="3 8" id="KW-0375">Hydrogen ion transport</keyword>
<dbReference type="Proteomes" id="UP000472971">
    <property type="component" value="Unassembled WGS sequence"/>
</dbReference>
<dbReference type="Gene3D" id="1.10.520.20">
    <property type="entry name" value="N-terminal domain of the delta subunit of the F1F0-ATP synthase"/>
    <property type="match status" value="1"/>
</dbReference>
<keyword evidence="8" id="KW-1003">Cell membrane</keyword>
<dbReference type="Pfam" id="PF00213">
    <property type="entry name" value="OSCP"/>
    <property type="match status" value="1"/>
</dbReference>
<keyword evidence="2 8" id="KW-0813">Transport</keyword>
<keyword evidence="5 8" id="KW-0472">Membrane</keyword>
<accession>A0A6B3VXI3</accession>
<dbReference type="PROSITE" id="PS00389">
    <property type="entry name" value="ATPASE_DELTA"/>
    <property type="match status" value="1"/>
</dbReference>
<reference evidence="9 12" key="2">
    <citation type="submission" date="2020-07" db="EMBL/GenBank/DDBJ databases">
        <authorList>
            <person name="Feng H."/>
        </authorList>
    </citation>
    <scope>NUCLEOTIDE SEQUENCE [LARGE SCALE GENOMIC DNA]</scope>
    <source>
        <strain evidence="12">s-12</strain>
        <strain evidence="9">S-12</strain>
    </source>
</reference>
<evidence type="ECO:0000256" key="7">
    <source>
        <dbReference type="ARBA" id="ARBA00023310"/>
    </source>
</evidence>
<keyword evidence="11" id="KW-1185">Reference proteome</keyword>
<evidence type="ECO:0000313" key="12">
    <source>
        <dbReference type="Proteomes" id="UP000570010"/>
    </source>
</evidence>
<dbReference type="InterPro" id="IPR020781">
    <property type="entry name" value="ATPase_OSCP/d_CS"/>
</dbReference>
<dbReference type="PANTHER" id="PTHR11910">
    <property type="entry name" value="ATP SYNTHASE DELTA CHAIN"/>
    <property type="match status" value="1"/>
</dbReference>
<evidence type="ECO:0000256" key="6">
    <source>
        <dbReference type="ARBA" id="ARBA00023196"/>
    </source>
</evidence>
<comment type="function">
    <text evidence="8">F(1)F(0) ATP synthase produces ATP from ADP in the presence of a proton or sodium gradient. F-type ATPases consist of two structural domains, F(1) containing the extramembraneous catalytic core and F(0) containing the membrane proton channel, linked together by a central stalk and a peripheral stalk. During catalysis, ATP synthesis in the catalytic domain of F(1) is coupled via a rotary mechanism of the central stalk subunits to proton translocation.</text>
</comment>
<dbReference type="HAMAP" id="MF_01416">
    <property type="entry name" value="ATP_synth_delta_bact"/>
    <property type="match status" value="1"/>
</dbReference>
<dbReference type="GO" id="GO:0045259">
    <property type="term" value="C:proton-transporting ATP synthase complex"/>
    <property type="evidence" value="ECO:0007669"/>
    <property type="project" value="UniProtKB-KW"/>
</dbReference>
<evidence type="ECO:0000256" key="8">
    <source>
        <dbReference type="HAMAP-Rule" id="MF_01416"/>
    </source>
</evidence>
<reference evidence="10 11" key="1">
    <citation type="submission" date="2020-02" db="EMBL/GenBank/DDBJ databases">
        <title>Bacillus aquiflavi sp. nov., isolated from yellow water of strong flavor Chinese baijiu in Yibin region of China.</title>
        <authorList>
            <person name="Xie J."/>
        </authorList>
    </citation>
    <scope>NUCLEOTIDE SEQUENCE [LARGE SCALE GENOMIC DNA]</scope>
    <source>
        <strain evidence="10 11">3H-10</strain>
    </source>
</reference>
<dbReference type="GO" id="GO:0046933">
    <property type="term" value="F:proton-transporting ATP synthase activity, rotational mechanism"/>
    <property type="evidence" value="ECO:0007669"/>
    <property type="project" value="UniProtKB-UniRule"/>
</dbReference>
<dbReference type="InterPro" id="IPR026015">
    <property type="entry name" value="ATP_synth_OSCP/delta_N_sf"/>
</dbReference>
<keyword evidence="7 8" id="KW-0066">ATP synthesis</keyword>
<dbReference type="NCBIfam" id="NF004403">
    <property type="entry name" value="PRK05758.2-4"/>
    <property type="match status" value="1"/>
</dbReference>
<evidence type="ECO:0000256" key="5">
    <source>
        <dbReference type="ARBA" id="ARBA00023136"/>
    </source>
</evidence>
<dbReference type="NCBIfam" id="TIGR01145">
    <property type="entry name" value="ATP_synt_delta"/>
    <property type="match status" value="1"/>
</dbReference>
<evidence type="ECO:0000256" key="2">
    <source>
        <dbReference type="ARBA" id="ARBA00022448"/>
    </source>
</evidence>
<dbReference type="EMBL" id="JAAIWN010000009">
    <property type="protein sequence ID" value="NEY81007.1"/>
    <property type="molecule type" value="Genomic_DNA"/>
</dbReference>
<evidence type="ECO:0000256" key="4">
    <source>
        <dbReference type="ARBA" id="ARBA00023065"/>
    </source>
</evidence>
<dbReference type="AlphaFoldDB" id="A0A6B3VXI3"/>
<comment type="similarity">
    <text evidence="8">Belongs to the ATPase delta chain family.</text>
</comment>
<keyword evidence="6 8" id="KW-0139">CF(1)</keyword>
<organism evidence="10 11">
    <name type="scientific">Bacillus aquiflavi</name>
    <dbReference type="NCBI Taxonomy" id="2672567"/>
    <lineage>
        <taxon>Bacteria</taxon>
        <taxon>Bacillati</taxon>
        <taxon>Bacillota</taxon>
        <taxon>Bacilli</taxon>
        <taxon>Bacillales</taxon>
        <taxon>Bacillaceae</taxon>
        <taxon>Bacillus</taxon>
    </lineage>
</organism>
<dbReference type="Proteomes" id="UP000570010">
    <property type="component" value="Unassembled WGS sequence"/>
</dbReference>
<evidence type="ECO:0000256" key="3">
    <source>
        <dbReference type="ARBA" id="ARBA00022781"/>
    </source>
</evidence>
<dbReference type="PRINTS" id="PR00125">
    <property type="entry name" value="ATPASEDELTA"/>
</dbReference>
<dbReference type="RefSeq" id="WP_163240977.1">
    <property type="nucleotide sequence ID" value="NZ_CP082780.1"/>
</dbReference>
<evidence type="ECO:0000313" key="11">
    <source>
        <dbReference type="Proteomes" id="UP000472971"/>
    </source>
</evidence>
<dbReference type="InterPro" id="IPR000711">
    <property type="entry name" value="ATPase_OSCP/dsu"/>
</dbReference>
<dbReference type="EMBL" id="JACEIO010000009">
    <property type="protein sequence ID" value="MBA4536639.1"/>
    <property type="molecule type" value="Genomic_DNA"/>
</dbReference>
<name>A0A6B3VXI3_9BACI</name>
<evidence type="ECO:0000313" key="9">
    <source>
        <dbReference type="EMBL" id="MBA4536639.1"/>
    </source>
</evidence>
<proteinExistence type="inferred from homology"/>
<comment type="subcellular location">
    <subcellularLocation>
        <location evidence="8">Cell membrane</location>
        <topology evidence="8">Peripheral membrane protein</topology>
    </subcellularLocation>
    <subcellularLocation>
        <location evidence="1">Membrane</location>
    </subcellularLocation>
</comment>
<evidence type="ECO:0000256" key="1">
    <source>
        <dbReference type="ARBA" id="ARBA00004370"/>
    </source>
</evidence>
<keyword evidence="4 8" id="KW-0406">Ion transport</keyword>
<comment type="caution">
    <text evidence="10">The sequence shown here is derived from an EMBL/GenBank/DDBJ whole genome shotgun (WGS) entry which is preliminary data.</text>
</comment>
<comment type="function">
    <text evidence="8">This protein is part of the stalk that links CF(0) to CF(1). It either transmits conformational changes from CF(0) to CF(1) or is implicated in proton conduction.</text>
</comment>